<evidence type="ECO:0000313" key="2">
    <source>
        <dbReference type="Proteomes" id="UP000748308"/>
    </source>
</evidence>
<organism evidence="1 2">
    <name type="scientific">Eiseniibacteriota bacterium</name>
    <dbReference type="NCBI Taxonomy" id="2212470"/>
    <lineage>
        <taxon>Bacteria</taxon>
        <taxon>Candidatus Eiseniibacteriota</taxon>
    </lineage>
</organism>
<accession>A0A937XA41</accession>
<name>A0A937XA41_UNCEI</name>
<dbReference type="PANTHER" id="PTHR28055">
    <property type="entry name" value="ALTERED INHERITANCE OF MITOCHONDRIA PROTEIN 41, MITOCHONDRIAL"/>
    <property type="match status" value="1"/>
</dbReference>
<proteinExistence type="predicted"/>
<evidence type="ECO:0000313" key="1">
    <source>
        <dbReference type="EMBL" id="MBM3316632.1"/>
    </source>
</evidence>
<dbReference type="GO" id="GO:0016884">
    <property type="term" value="F:carbon-nitrogen ligase activity, with glutamine as amido-N-donor"/>
    <property type="evidence" value="ECO:0007669"/>
    <property type="project" value="InterPro"/>
</dbReference>
<dbReference type="InterPro" id="IPR042184">
    <property type="entry name" value="YqeY/Aim41_N"/>
</dbReference>
<dbReference type="InterPro" id="IPR003789">
    <property type="entry name" value="Asn/Gln_tRNA_amidoTrase-B-like"/>
</dbReference>
<reference evidence="1" key="1">
    <citation type="submission" date="2019-03" db="EMBL/GenBank/DDBJ databases">
        <title>Lake Tanganyika Metagenome-Assembled Genomes (MAGs).</title>
        <authorList>
            <person name="Tran P."/>
        </authorList>
    </citation>
    <scope>NUCLEOTIDE SEQUENCE</scope>
    <source>
        <strain evidence="1">M_DeepCast_400m_m2_100</strain>
    </source>
</reference>
<protein>
    <submittedName>
        <fullName evidence="1">GatB/YqeY domain-containing protein</fullName>
    </submittedName>
</protein>
<sequence length="152" mass="16679">MSVYGDIEEQMKAAMKARDEPRLAALRMARARLKQHVIDQRVEGEISDADARRVVAAYVKQLQKSIPEFEKGGESGRARVEALRAEIAILEPFLPRFLDETATRALVAGAIEALGRPPLQKAGMVIGRVVKEHPGEVDPALVKRMVQEALGG</sequence>
<dbReference type="PANTHER" id="PTHR28055:SF1">
    <property type="entry name" value="ALTERED INHERITANCE OF MITOCHONDRIA PROTEIN 41, MITOCHONDRIAL"/>
    <property type="match status" value="1"/>
</dbReference>
<dbReference type="Gene3D" id="1.10.1510.10">
    <property type="entry name" value="Uncharacterised protein YqeY/AIM41 PF09424, N-terminal domain"/>
    <property type="match status" value="1"/>
</dbReference>
<dbReference type="Gene3D" id="1.10.10.410">
    <property type="match status" value="1"/>
</dbReference>
<gene>
    <name evidence="1" type="ORF">FJY75_02155</name>
</gene>
<dbReference type="EMBL" id="VGIY01000027">
    <property type="protein sequence ID" value="MBM3316632.1"/>
    <property type="molecule type" value="Genomic_DNA"/>
</dbReference>
<dbReference type="Proteomes" id="UP000748308">
    <property type="component" value="Unassembled WGS sequence"/>
</dbReference>
<dbReference type="AlphaFoldDB" id="A0A937XA41"/>
<dbReference type="InterPro" id="IPR019004">
    <property type="entry name" value="YqeY/Aim41"/>
</dbReference>
<dbReference type="InterPro" id="IPR023168">
    <property type="entry name" value="GatB_Yqey_C_2"/>
</dbReference>
<dbReference type="Pfam" id="PF09424">
    <property type="entry name" value="YqeY"/>
    <property type="match status" value="1"/>
</dbReference>
<comment type="caution">
    <text evidence="1">The sequence shown here is derived from an EMBL/GenBank/DDBJ whole genome shotgun (WGS) entry which is preliminary data.</text>
</comment>
<dbReference type="SUPFAM" id="SSF89095">
    <property type="entry name" value="GatB/YqeY motif"/>
    <property type="match status" value="1"/>
</dbReference>